<dbReference type="PANTHER" id="PTHR33219">
    <property type="entry name" value="YLMG HOMOLOG PROTEIN 2, CHLOROPLASTIC"/>
    <property type="match status" value="1"/>
</dbReference>
<comment type="caution">
    <text evidence="4">The sequence shown here is derived from an EMBL/GenBank/DDBJ whole genome shotgun (WGS) entry which is preliminary data.</text>
</comment>
<accession>A0AAP8PQD7</accession>
<dbReference type="RefSeq" id="WP_059106623.1">
    <property type="nucleotide sequence ID" value="NZ_AP024589.1"/>
</dbReference>
<dbReference type="AlphaFoldDB" id="A0AAP8PQD7"/>
<dbReference type="EMBL" id="JAUHQC010000006">
    <property type="protein sequence ID" value="MDN4532344.1"/>
    <property type="molecule type" value="Genomic_DNA"/>
</dbReference>
<feature type="transmembrane region" description="Helical" evidence="2">
    <location>
        <begin position="7"/>
        <end position="31"/>
    </location>
</feature>
<dbReference type="InterPro" id="IPR003425">
    <property type="entry name" value="CCB3/YggT"/>
</dbReference>
<proteinExistence type="inferred from homology"/>
<evidence type="ECO:0000313" key="4">
    <source>
        <dbReference type="EMBL" id="PNZ69017.1"/>
    </source>
</evidence>
<dbReference type="Proteomes" id="UP000242470">
    <property type="component" value="Unassembled WGS sequence"/>
</dbReference>
<organism evidence="4 6">
    <name type="scientific">Staphylococcus auricularis</name>
    <dbReference type="NCBI Taxonomy" id="29379"/>
    <lineage>
        <taxon>Bacteria</taxon>
        <taxon>Bacillati</taxon>
        <taxon>Bacillota</taxon>
        <taxon>Bacilli</taxon>
        <taxon>Bacillales</taxon>
        <taxon>Staphylococcaceae</taxon>
        <taxon>Staphylococcus</taxon>
    </lineage>
</organism>
<sequence length="97" mass="11308">MSLLSILIIVFRIINLVLQVYSWGMIVYFLMSWFPGARENAFGRFLAKIYEPFLDPFRRIIPPIGMLDISSLVAFFTLQLFRMGVNAIFNTIITHLF</sequence>
<keyword evidence="7" id="KW-1185">Reference proteome</keyword>
<evidence type="ECO:0000313" key="5">
    <source>
        <dbReference type="EMBL" id="PTH18584.1"/>
    </source>
</evidence>
<reference evidence="5 7" key="1">
    <citation type="journal article" date="2016" name="Front. Microbiol.">
        <title>Comprehensive Phylogenetic Analysis of Bovine Non-aureus Staphylococci Species Based on Whole-Genome Sequencing.</title>
        <authorList>
            <person name="Naushad S."/>
            <person name="Barkema H.W."/>
            <person name="Luby C."/>
            <person name="Condas L.A."/>
            <person name="Nobrega D.B."/>
            <person name="Carson D.A."/>
            <person name="De Buck J."/>
        </authorList>
    </citation>
    <scope>NUCLEOTIDE SEQUENCE [LARGE SCALE GENOMIC DNA]</scope>
    <source>
        <strain evidence="5 7">SNUC 993</strain>
    </source>
</reference>
<gene>
    <name evidence="5" type="ORF">BU607_04490</name>
    <name evidence="4" type="ORF">CD158_01695</name>
    <name evidence="3" type="ORF">QYH67_01920</name>
</gene>
<feature type="transmembrane region" description="Helical" evidence="2">
    <location>
        <begin position="60"/>
        <end position="81"/>
    </location>
</feature>
<dbReference type="EMBL" id="PZDI01000014">
    <property type="protein sequence ID" value="PTH18584.1"/>
    <property type="molecule type" value="Genomic_DNA"/>
</dbReference>
<dbReference type="EMBL" id="PPQW01000006">
    <property type="protein sequence ID" value="PNZ69017.1"/>
    <property type="molecule type" value="Genomic_DNA"/>
</dbReference>
<evidence type="ECO:0000313" key="3">
    <source>
        <dbReference type="EMBL" id="MDN4532344.1"/>
    </source>
</evidence>
<evidence type="ECO:0000313" key="7">
    <source>
        <dbReference type="Proteomes" id="UP000242694"/>
    </source>
</evidence>
<reference evidence="5" key="3">
    <citation type="submission" date="2018-03" db="EMBL/GenBank/DDBJ databases">
        <authorList>
            <person name="Naushad S."/>
        </authorList>
    </citation>
    <scope>NUCLEOTIDE SEQUENCE</scope>
    <source>
        <strain evidence="5">SNUC 993</strain>
    </source>
</reference>
<protein>
    <submittedName>
        <fullName evidence="4">YggT family protein</fullName>
    </submittedName>
</protein>
<keyword evidence="2" id="KW-0472">Membrane</keyword>
<evidence type="ECO:0000313" key="6">
    <source>
        <dbReference type="Proteomes" id="UP000242470"/>
    </source>
</evidence>
<keyword evidence="2" id="KW-1133">Transmembrane helix</keyword>
<keyword evidence="2" id="KW-0812">Transmembrane</keyword>
<dbReference type="Proteomes" id="UP000242694">
    <property type="component" value="Unassembled WGS sequence"/>
</dbReference>
<evidence type="ECO:0000256" key="2">
    <source>
        <dbReference type="SAM" id="Phobius"/>
    </source>
</evidence>
<dbReference type="Proteomes" id="UP001171687">
    <property type="component" value="Unassembled WGS sequence"/>
</dbReference>
<reference evidence="4 6" key="2">
    <citation type="submission" date="2017-08" db="EMBL/GenBank/DDBJ databases">
        <title>Draft genome sequences of 64 type strains of genus Staph aureus.</title>
        <authorList>
            <person name="Cole K."/>
            <person name="Golubchik T."/>
            <person name="Russell J."/>
            <person name="Foster D."/>
            <person name="Llewelyn M."/>
            <person name="Wilson D."/>
            <person name="Crook D."/>
            <person name="Paul J."/>
        </authorList>
    </citation>
    <scope>NUCLEOTIDE SEQUENCE [LARGE SCALE GENOMIC DNA]</scope>
    <source>
        <strain evidence="4 6">NCTC 12101</strain>
    </source>
</reference>
<dbReference type="PANTHER" id="PTHR33219:SF14">
    <property type="entry name" value="PROTEIN COFACTOR ASSEMBLY OF COMPLEX C SUBUNIT B CCB3, CHLOROPLASTIC-RELATED"/>
    <property type="match status" value="1"/>
</dbReference>
<name>A0AAP8PQD7_9STAP</name>
<reference evidence="3" key="4">
    <citation type="submission" date="2023-07" db="EMBL/GenBank/DDBJ databases">
        <title>Evaluation of the beneficial properties of pineapple isolates.</title>
        <authorList>
            <person name="Adefiranye O."/>
        </authorList>
    </citation>
    <scope>NUCLEOTIDE SEQUENCE</scope>
    <source>
        <strain evidence="3">PAPLE_T1</strain>
    </source>
</reference>
<dbReference type="GeneID" id="64982481"/>
<comment type="similarity">
    <text evidence="1">Belongs to the YggT family.</text>
</comment>
<evidence type="ECO:0000256" key="1">
    <source>
        <dbReference type="ARBA" id="ARBA00010894"/>
    </source>
</evidence>
<dbReference type="Pfam" id="PF02325">
    <property type="entry name" value="CCB3_YggT"/>
    <property type="match status" value="1"/>
</dbReference>
<dbReference type="GO" id="GO:0016020">
    <property type="term" value="C:membrane"/>
    <property type="evidence" value="ECO:0007669"/>
    <property type="project" value="InterPro"/>
</dbReference>